<dbReference type="Gene3D" id="3.10.450.390">
    <property type="entry name" value="Protein of unknown function DUF3889"/>
    <property type="match status" value="1"/>
</dbReference>
<dbReference type="Proteomes" id="UP001235343">
    <property type="component" value="Unassembled WGS sequence"/>
</dbReference>
<dbReference type="InterPro" id="IPR036908">
    <property type="entry name" value="RlpA-like_sf"/>
</dbReference>
<dbReference type="RefSeq" id="WP_285934551.1">
    <property type="nucleotide sequence ID" value="NZ_JASTZU010000063.1"/>
</dbReference>
<gene>
    <name evidence="1" type="ORF">QQS35_22745</name>
</gene>
<dbReference type="CDD" id="cd22191">
    <property type="entry name" value="DPBB_RlpA_EXP_N-like"/>
    <property type="match status" value="1"/>
</dbReference>
<dbReference type="Gene3D" id="2.40.40.10">
    <property type="entry name" value="RlpA-like domain"/>
    <property type="match status" value="1"/>
</dbReference>
<dbReference type="SUPFAM" id="SSF50685">
    <property type="entry name" value="Barwin-like endoglucanases"/>
    <property type="match status" value="1"/>
</dbReference>
<reference evidence="1 2" key="1">
    <citation type="submission" date="2023-06" db="EMBL/GenBank/DDBJ databases">
        <title>Aquibacillus rhizosphaerae LR5S19.</title>
        <authorList>
            <person name="Sun J.-Q."/>
        </authorList>
    </citation>
    <scope>NUCLEOTIDE SEQUENCE [LARGE SCALE GENOMIC DNA]</scope>
    <source>
        <strain evidence="1 2">LR5S19</strain>
    </source>
</reference>
<keyword evidence="2" id="KW-1185">Reference proteome</keyword>
<sequence length="217" mass="24649">MYANYPYFSYGNPNVTYPTGQEKYEHWNANPVPYSYLRQQPIQGQAYWTDGGPITQCGIPWSTNQFMTAAVGATTNYQCGETLKVKNISNNREVIVTIVDKVPGFLANQINVHRKAFETLGANPSIGVINVEMTYSPELEQEKWGKYLLEITQAGYPSYNVTEYNLVNKTNVSPTQEKEVYEFILKSSQETKKVRGNVAYNPRTDRIIAFDIQEVGM</sequence>
<proteinExistence type="predicted"/>
<evidence type="ECO:0000313" key="1">
    <source>
        <dbReference type="EMBL" id="MDL4843256.1"/>
    </source>
</evidence>
<dbReference type="Pfam" id="PF13028">
    <property type="entry name" value="DUF3889"/>
    <property type="match status" value="1"/>
</dbReference>
<name>A0ABT7LBK8_9BACI</name>
<organism evidence="1 2">
    <name type="scientific">Aquibacillus rhizosphaerae</name>
    <dbReference type="NCBI Taxonomy" id="3051431"/>
    <lineage>
        <taxon>Bacteria</taxon>
        <taxon>Bacillati</taxon>
        <taxon>Bacillota</taxon>
        <taxon>Bacilli</taxon>
        <taxon>Bacillales</taxon>
        <taxon>Bacillaceae</taxon>
        <taxon>Aquibacillus</taxon>
    </lineage>
</organism>
<comment type="caution">
    <text evidence="1">The sequence shown here is derived from an EMBL/GenBank/DDBJ whole genome shotgun (WGS) entry which is preliminary data.</text>
</comment>
<accession>A0ABT7LBK8</accession>
<evidence type="ECO:0000313" key="2">
    <source>
        <dbReference type="Proteomes" id="UP001235343"/>
    </source>
</evidence>
<protein>
    <submittedName>
        <fullName evidence="1">DUF3889 domain-containing protein</fullName>
    </submittedName>
</protein>
<dbReference type="InterPro" id="IPR024987">
    <property type="entry name" value="DUF3889"/>
</dbReference>
<dbReference type="EMBL" id="JASTZU010000063">
    <property type="protein sequence ID" value="MDL4843256.1"/>
    <property type="molecule type" value="Genomic_DNA"/>
</dbReference>